<dbReference type="Proteomes" id="UP000318590">
    <property type="component" value="Unassembled WGS sequence"/>
</dbReference>
<protein>
    <submittedName>
        <fullName evidence="1">Transposase</fullName>
    </submittedName>
</protein>
<dbReference type="EMBL" id="VFSV01000002">
    <property type="protein sequence ID" value="TRD23338.1"/>
    <property type="molecule type" value="Genomic_DNA"/>
</dbReference>
<keyword evidence="2" id="KW-1185">Reference proteome</keyword>
<comment type="caution">
    <text evidence="1">The sequence shown here is derived from an EMBL/GenBank/DDBJ whole genome shotgun (WGS) entry which is preliminary data.</text>
</comment>
<organism evidence="1 2">
    <name type="scientific">Palleronia caenipelagi</name>
    <dbReference type="NCBI Taxonomy" id="2489174"/>
    <lineage>
        <taxon>Bacteria</taxon>
        <taxon>Pseudomonadati</taxon>
        <taxon>Pseudomonadota</taxon>
        <taxon>Alphaproteobacteria</taxon>
        <taxon>Rhodobacterales</taxon>
        <taxon>Roseobacteraceae</taxon>
        <taxon>Palleronia</taxon>
    </lineage>
</organism>
<dbReference type="AlphaFoldDB" id="A0A547QAA1"/>
<reference evidence="1 2" key="1">
    <citation type="submission" date="2019-06" db="EMBL/GenBank/DDBJ databases">
        <title>Paenimaribius caenipelagi gen. nov., sp. nov., isolated from a tidal flat.</title>
        <authorList>
            <person name="Yoon J.-H."/>
        </authorList>
    </citation>
    <scope>NUCLEOTIDE SEQUENCE [LARGE SCALE GENOMIC DNA]</scope>
    <source>
        <strain evidence="1 2">JBTF-M29</strain>
    </source>
</reference>
<accession>A0A547QAA1</accession>
<dbReference type="OrthoDB" id="32553at2"/>
<sequence>MAKASTSGQCSHRLATASVYDDQKRPRWRVSRRKRRPNMIPNLQSRTVRKSVEIIIYALRTMPERFFNKLKDSRRLATRYGKTARSFLGTIDIVCDLRPET</sequence>
<gene>
    <name evidence="1" type="ORF">FEV53_01920</name>
</gene>
<proteinExistence type="predicted"/>
<evidence type="ECO:0000313" key="2">
    <source>
        <dbReference type="Proteomes" id="UP000318590"/>
    </source>
</evidence>
<name>A0A547QAA1_9RHOB</name>
<evidence type="ECO:0000313" key="1">
    <source>
        <dbReference type="EMBL" id="TRD23338.1"/>
    </source>
</evidence>